<reference evidence="1" key="1">
    <citation type="journal article" date="2014" name="Int. J. Syst. Evol. Microbiol.">
        <title>Complete genome sequence of Corynebacterium casei LMG S-19264T (=DSM 44701T), isolated from a smear-ripened cheese.</title>
        <authorList>
            <consortium name="US DOE Joint Genome Institute (JGI-PGF)"/>
            <person name="Walter F."/>
            <person name="Albersmeier A."/>
            <person name="Kalinowski J."/>
            <person name="Ruckert C."/>
        </authorList>
    </citation>
    <scope>NUCLEOTIDE SEQUENCE</scope>
    <source>
        <strain evidence="1">JCM 4637</strain>
    </source>
</reference>
<sequence length="53" mass="6072">MTMEHVEEVVMVGLAVRVFGRDVIVWARRIAAAGVRAGMSEMRRCEQERGRRL</sequence>
<name>A0A919CGF1_9ACTN</name>
<accession>A0A919CGF1</accession>
<dbReference type="AlphaFoldDB" id="A0A919CGF1"/>
<comment type="caution">
    <text evidence="1">The sequence shown here is derived from an EMBL/GenBank/DDBJ whole genome shotgun (WGS) entry which is preliminary data.</text>
</comment>
<dbReference type="RefSeq" id="WP_189828334.1">
    <property type="nucleotide sequence ID" value="NZ_BMVC01000029.1"/>
</dbReference>
<dbReference type="EMBL" id="BMVC01000029">
    <property type="protein sequence ID" value="GHD18333.1"/>
    <property type="molecule type" value="Genomic_DNA"/>
</dbReference>
<evidence type="ECO:0000313" key="2">
    <source>
        <dbReference type="Proteomes" id="UP000638353"/>
    </source>
</evidence>
<dbReference type="Proteomes" id="UP000638353">
    <property type="component" value="Unassembled WGS sequence"/>
</dbReference>
<evidence type="ECO:0000313" key="1">
    <source>
        <dbReference type="EMBL" id="GHD18333.1"/>
    </source>
</evidence>
<reference evidence="1" key="2">
    <citation type="submission" date="2020-09" db="EMBL/GenBank/DDBJ databases">
        <authorList>
            <person name="Sun Q."/>
            <person name="Ohkuma M."/>
        </authorList>
    </citation>
    <scope>NUCLEOTIDE SEQUENCE</scope>
    <source>
        <strain evidence="1">JCM 4637</strain>
    </source>
</reference>
<protein>
    <submittedName>
        <fullName evidence="1">Uncharacterized protein</fullName>
    </submittedName>
</protein>
<organism evidence="1 2">
    <name type="scientific">Streptomyces finlayi</name>
    <dbReference type="NCBI Taxonomy" id="67296"/>
    <lineage>
        <taxon>Bacteria</taxon>
        <taxon>Bacillati</taxon>
        <taxon>Actinomycetota</taxon>
        <taxon>Actinomycetes</taxon>
        <taxon>Kitasatosporales</taxon>
        <taxon>Streptomycetaceae</taxon>
        <taxon>Streptomyces</taxon>
    </lineage>
</organism>
<proteinExistence type="predicted"/>
<gene>
    <name evidence="1" type="ORF">GCM10010334_81120</name>
</gene>